<keyword evidence="7" id="KW-0067">ATP-binding</keyword>
<evidence type="ECO:0000256" key="6">
    <source>
        <dbReference type="ARBA" id="ARBA00022839"/>
    </source>
</evidence>
<dbReference type="InterPro" id="IPR014017">
    <property type="entry name" value="DNA_helicase_UvrD-like_C"/>
</dbReference>
<evidence type="ECO:0000313" key="13">
    <source>
        <dbReference type="Proteomes" id="UP000647235"/>
    </source>
</evidence>
<evidence type="ECO:0000256" key="5">
    <source>
        <dbReference type="ARBA" id="ARBA00022806"/>
    </source>
</evidence>
<evidence type="ECO:0000256" key="10">
    <source>
        <dbReference type="SAM" id="MobiDB-lite"/>
    </source>
</evidence>
<evidence type="ECO:0000256" key="4">
    <source>
        <dbReference type="ARBA" id="ARBA00022801"/>
    </source>
</evidence>
<keyword evidence="9" id="KW-0234">DNA repair</keyword>
<dbReference type="Gene3D" id="3.40.50.300">
    <property type="entry name" value="P-loop containing nucleotide triphosphate hydrolases"/>
    <property type="match status" value="4"/>
</dbReference>
<dbReference type="SUPFAM" id="SSF52540">
    <property type="entry name" value="P-loop containing nucleoside triphosphate hydrolases"/>
    <property type="match status" value="1"/>
</dbReference>
<dbReference type="InterPro" id="IPR011604">
    <property type="entry name" value="PDDEXK-like_dom_sf"/>
</dbReference>
<accession>A0ABR7F001</accession>
<dbReference type="PROSITE" id="PS51217">
    <property type="entry name" value="UVRD_HELICASE_CTER"/>
    <property type="match status" value="1"/>
</dbReference>
<evidence type="ECO:0000256" key="7">
    <source>
        <dbReference type="ARBA" id="ARBA00022840"/>
    </source>
</evidence>
<evidence type="ECO:0000256" key="2">
    <source>
        <dbReference type="ARBA" id="ARBA00022741"/>
    </source>
</evidence>
<comment type="caution">
    <text evidence="12">The sequence shown here is derived from an EMBL/GenBank/DDBJ whole genome shotgun (WGS) entry which is preliminary data.</text>
</comment>
<evidence type="ECO:0000313" key="12">
    <source>
        <dbReference type="EMBL" id="MBC5666090.1"/>
    </source>
</evidence>
<evidence type="ECO:0000256" key="8">
    <source>
        <dbReference type="ARBA" id="ARBA00023125"/>
    </source>
</evidence>
<dbReference type="PANTHER" id="PTHR30591">
    <property type="entry name" value="RECBCD ENZYME SUBUNIT RECC"/>
    <property type="match status" value="1"/>
</dbReference>
<evidence type="ECO:0000259" key="11">
    <source>
        <dbReference type="PROSITE" id="PS51217"/>
    </source>
</evidence>
<dbReference type="InterPro" id="IPR038726">
    <property type="entry name" value="PDDEXK_AddAB-type"/>
</dbReference>
<dbReference type="Pfam" id="PF12705">
    <property type="entry name" value="PDDEXK_1"/>
    <property type="match status" value="1"/>
</dbReference>
<keyword evidence="8" id="KW-0238">DNA-binding</keyword>
<evidence type="ECO:0000256" key="9">
    <source>
        <dbReference type="ARBA" id="ARBA00023204"/>
    </source>
</evidence>
<proteinExistence type="predicted"/>
<protein>
    <submittedName>
        <fullName evidence="12">Exodeoxyribonuclease V subunit gamma</fullName>
    </submittedName>
</protein>
<keyword evidence="2" id="KW-0547">Nucleotide-binding</keyword>
<keyword evidence="13" id="KW-1185">Reference proteome</keyword>
<dbReference type="Proteomes" id="UP000647235">
    <property type="component" value="Unassembled WGS sequence"/>
</dbReference>
<keyword evidence="3" id="KW-0227">DNA damage</keyword>
<keyword evidence="6" id="KW-0269">Exonuclease</keyword>
<dbReference type="EMBL" id="JACOOY010000019">
    <property type="protein sequence ID" value="MBC5666090.1"/>
    <property type="molecule type" value="Genomic_DNA"/>
</dbReference>
<dbReference type="Gene3D" id="3.90.320.10">
    <property type="match status" value="1"/>
</dbReference>
<feature type="compositionally biased region" description="Basic and acidic residues" evidence="10">
    <location>
        <begin position="1128"/>
        <end position="1154"/>
    </location>
</feature>
<reference evidence="12 13" key="1">
    <citation type="submission" date="2020-08" db="EMBL/GenBank/DDBJ databases">
        <title>Genome public.</title>
        <authorList>
            <person name="Liu C."/>
            <person name="Sun Q."/>
        </authorList>
    </citation>
    <scope>NUCLEOTIDE SEQUENCE [LARGE SCALE GENOMIC DNA]</scope>
    <source>
        <strain evidence="12 13">NSJ-36</strain>
    </source>
</reference>
<evidence type="ECO:0000256" key="1">
    <source>
        <dbReference type="ARBA" id="ARBA00022722"/>
    </source>
</evidence>
<evidence type="ECO:0000256" key="3">
    <source>
        <dbReference type="ARBA" id="ARBA00022763"/>
    </source>
</evidence>
<feature type="domain" description="UvrD-like helicase C-terminal" evidence="11">
    <location>
        <begin position="281"/>
        <end position="567"/>
    </location>
</feature>
<feature type="region of interest" description="Disordered" evidence="10">
    <location>
        <begin position="1120"/>
        <end position="1154"/>
    </location>
</feature>
<keyword evidence="1" id="KW-0540">Nuclease</keyword>
<name>A0ABR7F001_9FIRM</name>
<sequence>MPLKFVLGPSGSGKTYQLYKNVIAESKAHPEENFIVLVPEQFTMQTQKDLVTMHDRHAIMNIDVLSFVRLAYRIFEETGAGTLPVLDDEGKNLILRKIAGNHENELQMLRGNIRKLGYISEVKSVLSEFAQYDIGEEEIDRVMENAGRESRLYYKLADMKVLYRGFQDYLKERYISKEELLDVLSRVVCKSEILKNSTIVLDGFTGFTPVQNRLLGELMKHCRKVMITVTIDPAEDPYRYEHPYQLFALSKHMVTSMIQLAKENQIKIEESMELFDKIPYRFRDNPALAFLERNLFRYRKETYEGEQDAVKIHVAREPGEEALAAAQQVRAYMRENGYRCREIAVIVSDMEMYAEALEQAFALYEIPVFMDHKRSILLNSFVEYIRSLLGMAEQNFTYESVFRFLRTNLAGFTHDEVDELENYVIGMGIKGYKRWQEKWIRRLKDMKEEDLERLNHYRTRFVEKVDNFVFVLKQRRKTVKDITMALYEFMVQEQLQERIAEQEQKFRENGELALAKEYAQVYRIVIELIDKFVELLGDEQVSLNEYCKLLDAGLEEARVGVIPPSIDQVVIGDMERTRLKDIRALLFVGANDLHLPGNLLRTGLLSEPDREQFQNQKLALAPGGKERAYVQKYYLYMNLTKPSEKLDIFYSKVSSDGKNMRPAYLMQDLRKMYPDMKIIEEEEKSFAEREFTEKLGITCLIRGLQESNGELDPLWCELYTWYKKHPEWQQTVESLLEAGYYRMPMDGLTRQVAEKLYGKYFTDSISRMERFSICAFAHFLTYGLRLKERPEYDFQSVDFGNVCHRALELYSRKLEHTGESWTEVENKIRKQYIDESVDEAITDYGNSVLYSSSRNEYLVERMKRMLERTIWALTEQLAQGDFAPSAYEVRFTNGKIDRVDTCEDEDKVYVKVMDYKTGSKEFDVVSLYQGLQLQLMVYIKAAVEREEKRHPGKEIVPSGVFYYRIQDPLLDGKVMDEVLRGTEEEKKEQMEKEMLKVLRPDGLVNLSGENLKHLQKIQSGDSVAVPVKYTKSGSLSKTSKVASETDFDTLMRYAQKKVEEIHQKIADGEVAALPYRQGTETGCDYCKYRHICGFDLKVPGYHYRNLEKLSKEEAIQKMTAEVGTGLKQPEKSKKTGMAEKEEQPDKEKNSKEEQ</sequence>
<keyword evidence="5" id="KW-0347">Helicase</keyword>
<keyword evidence="4" id="KW-0378">Hydrolase</keyword>
<gene>
    <name evidence="12" type="ORF">H8S07_12655</name>
</gene>
<dbReference type="RefSeq" id="WP_186856144.1">
    <property type="nucleotide sequence ID" value="NZ_JACOOY010000019.1"/>
</dbReference>
<dbReference type="PANTHER" id="PTHR30591:SF1">
    <property type="entry name" value="RECBCD ENZYME SUBUNIT RECC"/>
    <property type="match status" value="1"/>
</dbReference>
<dbReference type="InterPro" id="IPR027417">
    <property type="entry name" value="P-loop_NTPase"/>
</dbReference>
<dbReference type="InterPro" id="IPR049035">
    <property type="entry name" value="ADDB_N"/>
</dbReference>
<dbReference type="Pfam" id="PF21445">
    <property type="entry name" value="ADDB_N"/>
    <property type="match status" value="1"/>
</dbReference>
<organism evidence="12 13">
    <name type="scientific">Dorea hominis</name>
    <dbReference type="NCBI Taxonomy" id="2763040"/>
    <lineage>
        <taxon>Bacteria</taxon>
        <taxon>Bacillati</taxon>
        <taxon>Bacillota</taxon>
        <taxon>Clostridia</taxon>
        <taxon>Lachnospirales</taxon>
        <taxon>Lachnospiraceae</taxon>
        <taxon>Dorea</taxon>
    </lineage>
</organism>